<dbReference type="EMBL" id="KB206483">
    <property type="protein sequence ID" value="ELP90857.1"/>
    <property type="molecule type" value="Genomic_DNA"/>
</dbReference>
<accession>A0A0A1U7P2</accession>
<dbReference type="RefSeq" id="XP_004257628.1">
    <property type="nucleotide sequence ID" value="XM_004257580.1"/>
</dbReference>
<reference evidence="2 3" key="1">
    <citation type="submission" date="2012-10" db="EMBL/GenBank/DDBJ databases">
        <authorList>
            <person name="Zafar N."/>
            <person name="Inman J."/>
            <person name="Hall N."/>
            <person name="Lorenzi H."/>
            <person name="Caler E."/>
        </authorList>
    </citation>
    <scope>NUCLEOTIDE SEQUENCE [LARGE SCALE GENOMIC DNA]</scope>
    <source>
        <strain evidence="2 3">IP1</strain>
    </source>
</reference>
<proteinExistence type="predicted"/>
<organism evidence="2 3">
    <name type="scientific">Entamoeba invadens IP1</name>
    <dbReference type="NCBI Taxonomy" id="370355"/>
    <lineage>
        <taxon>Eukaryota</taxon>
        <taxon>Amoebozoa</taxon>
        <taxon>Evosea</taxon>
        <taxon>Archamoebae</taxon>
        <taxon>Mastigamoebida</taxon>
        <taxon>Entamoebidae</taxon>
        <taxon>Entamoeba</taxon>
    </lineage>
</organism>
<dbReference type="Proteomes" id="UP000014680">
    <property type="component" value="Unassembled WGS sequence"/>
</dbReference>
<evidence type="ECO:0000256" key="1">
    <source>
        <dbReference type="SAM" id="MobiDB-lite"/>
    </source>
</evidence>
<dbReference type="KEGG" id="eiv:EIN_359400"/>
<feature type="region of interest" description="Disordered" evidence="1">
    <location>
        <begin position="27"/>
        <end position="52"/>
    </location>
</feature>
<evidence type="ECO:0000313" key="2">
    <source>
        <dbReference type="EMBL" id="ELP90857.1"/>
    </source>
</evidence>
<name>A0A0A1U7P2_ENTIV</name>
<evidence type="ECO:0000313" key="3">
    <source>
        <dbReference type="Proteomes" id="UP000014680"/>
    </source>
</evidence>
<keyword evidence="3" id="KW-1185">Reference proteome</keyword>
<sequence>MAEFNISKKHTDHQEIHDTFMATKFERTSDDSMKSSGSVSDEADNEEIKPTTLDDHESIEPIITIDSVIKTLNAFEDTINALKDPHNDTSTLSPFNQNMVYITASLISCYLPEYESMADKIDEANRTITLKYVVEHTRGFDLFDSVFQEYFTIQYALSIATVWLFCYEMELNDIPPYKTTQSIIAETNRIISAAKVKSKDDEILMDIFCELGDIIGTHFSFVKDCEYEFWPL</sequence>
<gene>
    <name evidence="2" type="ORF">EIN_359400</name>
</gene>
<dbReference type="VEuPathDB" id="AmoebaDB:EIN_359400"/>
<dbReference type="AlphaFoldDB" id="A0A0A1U7P2"/>
<protein>
    <submittedName>
        <fullName evidence="2">Uncharacterized protein</fullName>
    </submittedName>
</protein>
<dbReference type="GeneID" id="14889843"/>